<feature type="compositionally biased region" description="Gly residues" evidence="1">
    <location>
        <begin position="167"/>
        <end position="179"/>
    </location>
</feature>
<keyword evidence="3" id="KW-1185">Reference proteome</keyword>
<feature type="compositionally biased region" description="Low complexity" evidence="1">
    <location>
        <begin position="95"/>
        <end position="131"/>
    </location>
</feature>
<proteinExistence type="predicted"/>
<evidence type="ECO:0000256" key="1">
    <source>
        <dbReference type="SAM" id="MobiDB-lite"/>
    </source>
</evidence>
<dbReference type="EMBL" id="JAGHQM010003358">
    <property type="protein sequence ID" value="KAH0544579.1"/>
    <property type="molecule type" value="Genomic_DNA"/>
</dbReference>
<evidence type="ECO:0000313" key="3">
    <source>
        <dbReference type="Proteomes" id="UP000750711"/>
    </source>
</evidence>
<feature type="region of interest" description="Disordered" evidence="1">
    <location>
        <begin position="1"/>
        <end position="230"/>
    </location>
</feature>
<feature type="compositionally biased region" description="Basic and acidic residues" evidence="1">
    <location>
        <begin position="140"/>
        <end position="152"/>
    </location>
</feature>
<evidence type="ECO:0000313" key="2">
    <source>
        <dbReference type="EMBL" id="KAH0544579.1"/>
    </source>
</evidence>
<sequence>MPPLQGTGPAALPPPPPQQQQQQPASNTQEQASSSPIYFHHWVPPGSQTGTGSNQPTTPSAKSSDSPFPSSKRASHFGDPDYTSSPKKRKGQGGQAAVPASSQAQPQYSSSPQFPQTTTTTTTTTASSAPGTRRRGHSRNRSDSSIRGHDSYGRPASRQRRSESGAGSQGEGGGGGSSSGSGSRAPQGGGTATTGAEDNGSKQPPLQHEARLDETHDQDAEARENGRRSG</sequence>
<feature type="compositionally biased region" description="Polar residues" evidence="1">
    <location>
        <begin position="25"/>
        <end position="36"/>
    </location>
</feature>
<feature type="compositionally biased region" description="Polar residues" evidence="1">
    <location>
        <begin position="46"/>
        <end position="58"/>
    </location>
</feature>
<accession>A0A9P8I766</accession>
<dbReference type="AlphaFoldDB" id="A0A9P8I766"/>
<name>A0A9P8I766_9PEZI</name>
<protein>
    <submittedName>
        <fullName evidence="2">Uncharacterized protein</fullName>
    </submittedName>
</protein>
<reference evidence="2" key="1">
    <citation type="submission" date="2021-03" db="EMBL/GenBank/DDBJ databases">
        <title>Comparative genomics and phylogenomic investigation of the class Geoglossomycetes provide insights into ecological specialization and systematics.</title>
        <authorList>
            <person name="Melie T."/>
            <person name="Pirro S."/>
            <person name="Miller A.N."/>
            <person name="Quandt A."/>
        </authorList>
    </citation>
    <scope>NUCLEOTIDE SEQUENCE</scope>
    <source>
        <strain evidence="2">CAQ_001_2017</strain>
    </source>
</reference>
<dbReference type="Proteomes" id="UP000750711">
    <property type="component" value="Unassembled WGS sequence"/>
</dbReference>
<feature type="compositionally biased region" description="Low complexity" evidence="1">
    <location>
        <begin position="59"/>
        <end position="72"/>
    </location>
</feature>
<gene>
    <name evidence="2" type="ORF">GP486_008505</name>
</gene>
<feature type="compositionally biased region" description="Basic and acidic residues" evidence="1">
    <location>
        <begin position="208"/>
        <end position="230"/>
    </location>
</feature>
<organism evidence="2 3">
    <name type="scientific">Trichoglossum hirsutum</name>
    <dbReference type="NCBI Taxonomy" id="265104"/>
    <lineage>
        <taxon>Eukaryota</taxon>
        <taxon>Fungi</taxon>
        <taxon>Dikarya</taxon>
        <taxon>Ascomycota</taxon>
        <taxon>Pezizomycotina</taxon>
        <taxon>Geoglossomycetes</taxon>
        <taxon>Geoglossales</taxon>
        <taxon>Geoglossaceae</taxon>
        <taxon>Trichoglossum</taxon>
    </lineage>
</organism>
<comment type="caution">
    <text evidence="2">The sequence shown here is derived from an EMBL/GenBank/DDBJ whole genome shotgun (WGS) entry which is preliminary data.</text>
</comment>
<feature type="compositionally biased region" description="Low complexity" evidence="1">
    <location>
        <begin position="1"/>
        <end position="10"/>
    </location>
</feature>